<evidence type="ECO:0000256" key="2">
    <source>
        <dbReference type="ARBA" id="ARBA00022679"/>
    </source>
</evidence>
<reference evidence="7" key="1">
    <citation type="submission" date="2019-11" db="EMBL/GenBank/DDBJ databases">
        <authorList>
            <person name="Liu Y."/>
            <person name="Hou J."/>
            <person name="Li T.-Q."/>
            <person name="Guan C.-H."/>
            <person name="Wu X."/>
            <person name="Wu H.-Z."/>
            <person name="Ling F."/>
            <person name="Zhang R."/>
            <person name="Shi X.-G."/>
            <person name="Ren J.-P."/>
            <person name="Chen E.-F."/>
            <person name="Sun J.-M."/>
        </authorList>
    </citation>
    <scope>NUCLEOTIDE SEQUENCE</scope>
    <source>
        <strain evidence="7">Adult_tree_wgs_1</strain>
        <tissue evidence="7">Leaves</tissue>
    </source>
</reference>
<evidence type="ECO:0000256" key="1">
    <source>
        <dbReference type="ARBA" id="ARBA00022527"/>
    </source>
</evidence>
<keyword evidence="4" id="KW-0418">Kinase</keyword>
<dbReference type="InterPro" id="IPR011009">
    <property type="entry name" value="Kinase-like_dom_sf"/>
</dbReference>
<proteinExistence type="predicted"/>
<keyword evidence="5" id="KW-0067">ATP-binding</keyword>
<dbReference type="SUPFAM" id="SSF56112">
    <property type="entry name" value="Protein kinase-like (PK-like)"/>
    <property type="match status" value="1"/>
</dbReference>
<evidence type="ECO:0000256" key="5">
    <source>
        <dbReference type="ARBA" id="ARBA00022840"/>
    </source>
</evidence>
<dbReference type="Gene3D" id="3.30.200.20">
    <property type="entry name" value="Phosphorylase Kinase, domain 1"/>
    <property type="match status" value="1"/>
</dbReference>
<keyword evidence="3" id="KW-0547">Nucleotide-binding</keyword>
<organism evidence="7 8">
    <name type="scientific">Rhododendron simsii</name>
    <name type="common">Sims's rhododendron</name>
    <dbReference type="NCBI Taxonomy" id="118357"/>
    <lineage>
        <taxon>Eukaryota</taxon>
        <taxon>Viridiplantae</taxon>
        <taxon>Streptophyta</taxon>
        <taxon>Embryophyta</taxon>
        <taxon>Tracheophyta</taxon>
        <taxon>Spermatophyta</taxon>
        <taxon>Magnoliopsida</taxon>
        <taxon>eudicotyledons</taxon>
        <taxon>Gunneridae</taxon>
        <taxon>Pentapetalae</taxon>
        <taxon>asterids</taxon>
        <taxon>Ericales</taxon>
        <taxon>Ericaceae</taxon>
        <taxon>Ericoideae</taxon>
        <taxon>Rhodoreae</taxon>
        <taxon>Rhododendron</taxon>
    </lineage>
</organism>
<dbReference type="GO" id="GO:0004674">
    <property type="term" value="F:protein serine/threonine kinase activity"/>
    <property type="evidence" value="ECO:0007669"/>
    <property type="project" value="UniProtKB-KW"/>
</dbReference>
<dbReference type="InterPro" id="IPR001245">
    <property type="entry name" value="Ser-Thr/Tyr_kinase_cat_dom"/>
</dbReference>
<dbReference type="EMBL" id="WJXA01000454">
    <property type="protein sequence ID" value="KAF7112646.1"/>
    <property type="molecule type" value="Genomic_DNA"/>
</dbReference>
<evidence type="ECO:0000313" key="7">
    <source>
        <dbReference type="EMBL" id="KAF7112646.1"/>
    </source>
</evidence>
<dbReference type="Gene3D" id="1.10.510.10">
    <property type="entry name" value="Transferase(Phosphotransferase) domain 1"/>
    <property type="match status" value="1"/>
</dbReference>
<feature type="domain" description="Tyrosine-protein kinase catalytic" evidence="6">
    <location>
        <begin position="13"/>
        <end position="179"/>
    </location>
</feature>
<accession>A0A834FTG9</accession>
<evidence type="ECO:0000313" key="8">
    <source>
        <dbReference type="Proteomes" id="UP000626092"/>
    </source>
</evidence>
<dbReference type="PANTHER" id="PTHR27002">
    <property type="entry name" value="RECEPTOR-LIKE SERINE/THREONINE-PROTEIN KINASE SD1-8"/>
    <property type="match status" value="1"/>
</dbReference>
<dbReference type="OrthoDB" id="4062651at2759"/>
<dbReference type="SMART" id="SM00219">
    <property type="entry name" value="TyrKc"/>
    <property type="match status" value="1"/>
</dbReference>
<dbReference type="AlphaFoldDB" id="A0A834FTG9"/>
<evidence type="ECO:0000256" key="3">
    <source>
        <dbReference type="ARBA" id="ARBA00022741"/>
    </source>
</evidence>
<dbReference type="GO" id="GO:0005886">
    <property type="term" value="C:plasma membrane"/>
    <property type="evidence" value="ECO:0007669"/>
    <property type="project" value="TreeGrafter"/>
</dbReference>
<gene>
    <name evidence="7" type="ORF">RHSIM_RhsimUnG0207400</name>
</gene>
<evidence type="ECO:0000256" key="4">
    <source>
        <dbReference type="ARBA" id="ARBA00022777"/>
    </source>
</evidence>
<dbReference type="FunFam" id="3.30.200.20:FF:000924">
    <property type="entry name" value="Uncharacterized protein"/>
    <property type="match status" value="1"/>
</dbReference>
<name>A0A834FTG9_RHOSS</name>
<keyword evidence="8" id="KW-1185">Reference proteome</keyword>
<keyword evidence="2" id="KW-0808">Transferase</keyword>
<dbReference type="GO" id="GO:0004713">
    <property type="term" value="F:protein tyrosine kinase activity"/>
    <property type="evidence" value="ECO:0007669"/>
    <property type="project" value="InterPro"/>
</dbReference>
<dbReference type="Pfam" id="PF07714">
    <property type="entry name" value="PK_Tyr_Ser-Thr"/>
    <property type="match status" value="1"/>
</dbReference>
<protein>
    <recommendedName>
        <fullName evidence="6">Tyrosine-protein kinase catalytic domain-containing protein</fullName>
    </recommendedName>
</protein>
<dbReference type="Proteomes" id="UP000626092">
    <property type="component" value="Unassembled WGS sequence"/>
</dbReference>
<dbReference type="InterPro" id="IPR020635">
    <property type="entry name" value="Tyr_kinase_cat_dom"/>
</dbReference>
<dbReference type="GO" id="GO:0005524">
    <property type="term" value="F:ATP binding"/>
    <property type="evidence" value="ECO:0007669"/>
    <property type="project" value="UniProtKB-KW"/>
</dbReference>
<keyword evidence="1" id="KW-0723">Serine/threonine-protein kinase</keyword>
<comment type="caution">
    <text evidence="7">The sequence shown here is derived from an EMBL/GenBank/DDBJ whole genome shotgun (WGS) entry which is preliminary data.</text>
</comment>
<evidence type="ECO:0000259" key="6">
    <source>
        <dbReference type="SMART" id="SM00219"/>
    </source>
</evidence>
<dbReference type="PANTHER" id="PTHR27002:SF1082">
    <property type="entry name" value="OS06G0693000 PROTEIN"/>
    <property type="match status" value="1"/>
</dbReference>
<sequence length="221" mass="25380">MRLSIFNRAIPFLEGKLHNEQEIAVKRLSKSSKQGLEEFMNEVVVISKLQHRNLVRLLGCCVEGDEKMLIYEYMPNKSLDAFPFGMFSEKSDVFSFVVLLLEIVTGRRNTSFYDDEQSLSLLAYTWRLWNEGNSKLLIDPRITCRDFQMEILKCIRIGLLCIQEFAIERPNISTALSMLTSEIANLPKPKQPAFTQRPMLSERHSLQPCTNGLTVTIAEGR</sequence>